<sequence>MRPPRFLRSVFTRSAKGIDAPVDDAFYNKNYAYDLRGIAPSKHYRKYGRERGFLPSQDVDPDAQALLGGLGGGAEADLSPAEIYEKLCRHILVHFPEYDGFFWTFLDTQAPPVAGARRSYDEDQMRRRERLAEMSFTLGGRTCQIDQPSTDEFLSSLSSSTPVFHGRLPHGFWDALSRTFTIRRILADQFSQDPADEKTLRLAIRITRAIAPHTPVLFENVISETFDIANKLPTDLEIALAFKSFPDGGPGIFGSAAELPPRAPFVFEAAAECLGERRVFGDAMLLKRVVMAGEFNAFIDTIRGRPVLLIANEGLADFGRRFDIPNCLFIEIPPFDSQEFRQQILQRCREGLRHLSDQSSRQTPPIVLTRCGGSFSFWLFGQLHAEFPSASYVDIGQAINLWFLDKEGIVLPGGLPWTAGLEKQLALNKLQEFYREKLRIDDFKSFHIERHGVADPQTRWRSGSRFMDYARLLSRFGLMENVRVCVERALEERPDDPAALQMLSRLS</sequence>
<gene>
    <name evidence="1" type="ORF">CH339_05025</name>
</gene>
<keyword evidence="2" id="KW-1185">Reference proteome</keyword>
<organism evidence="1 2">
    <name type="scientific">Rhodobium orientis</name>
    <dbReference type="NCBI Taxonomy" id="34017"/>
    <lineage>
        <taxon>Bacteria</taxon>
        <taxon>Pseudomonadati</taxon>
        <taxon>Pseudomonadota</taxon>
        <taxon>Alphaproteobacteria</taxon>
        <taxon>Hyphomicrobiales</taxon>
        <taxon>Rhodobiaceae</taxon>
        <taxon>Rhodobium</taxon>
    </lineage>
</organism>
<comment type="caution">
    <text evidence="1">The sequence shown here is derived from an EMBL/GenBank/DDBJ whole genome shotgun (WGS) entry which is preliminary data.</text>
</comment>
<name>A0A327JQL9_9HYPH</name>
<dbReference type="AlphaFoldDB" id="A0A327JQL9"/>
<protein>
    <submittedName>
        <fullName evidence="1">Uncharacterized protein</fullName>
    </submittedName>
</protein>
<accession>A0A327JQL9</accession>
<evidence type="ECO:0000313" key="2">
    <source>
        <dbReference type="Proteomes" id="UP000249299"/>
    </source>
</evidence>
<dbReference type="Proteomes" id="UP000249299">
    <property type="component" value="Unassembled WGS sequence"/>
</dbReference>
<proteinExistence type="predicted"/>
<evidence type="ECO:0000313" key="1">
    <source>
        <dbReference type="EMBL" id="RAI28769.1"/>
    </source>
</evidence>
<dbReference type="EMBL" id="NPEV01000007">
    <property type="protein sequence ID" value="RAI28769.1"/>
    <property type="molecule type" value="Genomic_DNA"/>
</dbReference>
<dbReference type="RefSeq" id="WP_111433196.1">
    <property type="nucleotide sequence ID" value="NZ_JACIGG010000014.1"/>
</dbReference>
<reference evidence="1 2" key="1">
    <citation type="submission" date="2017-07" db="EMBL/GenBank/DDBJ databases">
        <title>Draft Genome Sequences of Select Purple Nonsulfur Bacteria.</title>
        <authorList>
            <person name="Lasarre B."/>
            <person name="Mckinlay J.B."/>
        </authorList>
    </citation>
    <scope>NUCLEOTIDE SEQUENCE [LARGE SCALE GENOMIC DNA]</scope>
    <source>
        <strain evidence="1 2">DSM 11290</strain>
    </source>
</reference>